<organism evidence="2 3">
    <name type="scientific">Massilicoli timonensis</name>
    <dbReference type="NCBI Taxonomy" id="2015901"/>
    <lineage>
        <taxon>Bacteria</taxon>
        <taxon>Bacillati</taxon>
        <taxon>Bacillota</taxon>
        <taxon>Erysipelotrichia</taxon>
        <taxon>Erysipelotrichales</taxon>
        <taxon>Erysipelotrichaceae</taxon>
        <taxon>Massilicoli</taxon>
    </lineage>
</organism>
<dbReference type="EMBL" id="JANGCH010000018">
    <property type="protein sequence ID" value="MCQ5122554.1"/>
    <property type="molecule type" value="Genomic_DNA"/>
</dbReference>
<dbReference type="RefSeq" id="WP_102268068.1">
    <property type="nucleotide sequence ID" value="NZ_CALVCM010000038.1"/>
</dbReference>
<dbReference type="PROSITE" id="PS51186">
    <property type="entry name" value="GNAT"/>
    <property type="match status" value="1"/>
</dbReference>
<dbReference type="InterPro" id="IPR051554">
    <property type="entry name" value="Acetyltransferase_Eis"/>
</dbReference>
<dbReference type="InterPro" id="IPR000182">
    <property type="entry name" value="GNAT_dom"/>
</dbReference>
<keyword evidence="2" id="KW-0012">Acyltransferase</keyword>
<feature type="domain" description="N-acetyltransferase" evidence="1">
    <location>
        <begin position="1"/>
        <end position="140"/>
    </location>
</feature>
<dbReference type="GO" id="GO:0016746">
    <property type="term" value="F:acyltransferase activity"/>
    <property type="evidence" value="ECO:0007669"/>
    <property type="project" value="UniProtKB-KW"/>
</dbReference>
<reference evidence="2 3" key="1">
    <citation type="submission" date="2022-06" db="EMBL/GenBank/DDBJ databases">
        <title>Isolation of gut microbiota from human fecal samples.</title>
        <authorList>
            <person name="Pamer E.G."/>
            <person name="Barat B."/>
            <person name="Waligurski E."/>
            <person name="Medina S."/>
            <person name="Paddock L."/>
            <person name="Mostad J."/>
        </authorList>
    </citation>
    <scope>NUCLEOTIDE SEQUENCE [LARGE SCALE GENOMIC DNA]</scope>
    <source>
        <strain evidence="2 3">DFI.6.1</strain>
    </source>
</reference>
<accession>A0ABT1SMV7</accession>
<keyword evidence="3" id="KW-1185">Reference proteome</keyword>
<dbReference type="PANTHER" id="PTHR37817:SF1">
    <property type="entry name" value="N-ACETYLTRANSFERASE EIS"/>
    <property type="match status" value="1"/>
</dbReference>
<evidence type="ECO:0000313" key="3">
    <source>
        <dbReference type="Proteomes" id="UP001524435"/>
    </source>
</evidence>
<evidence type="ECO:0000313" key="2">
    <source>
        <dbReference type="EMBL" id="MCQ5122554.1"/>
    </source>
</evidence>
<dbReference type="InterPro" id="IPR041380">
    <property type="entry name" value="Acetyltransf_17"/>
</dbReference>
<comment type="caution">
    <text evidence="2">The sequence shown here is derived from an EMBL/GenBank/DDBJ whole genome shotgun (WGS) entry which is preliminary data.</text>
</comment>
<dbReference type="Pfam" id="PF17668">
    <property type="entry name" value="Acetyltransf_17"/>
    <property type="match status" value="1"/>
</dbReference>
<dbReference type="Pfam" id="PF13527">
    <property type="entry name" value="Acetyltransf_9"/>
    <property type="match status" value="1"/>
</dbReference>
<dbReference type="PANTHER" id="PTHR37817">
    <property type="entry name" value="N-ACETYLTRANSFERASE EIS"/>
    <property type="match status" value="1"/>
</dbReference>
<gene>
    <name evidence="2" type="ORF">NE663_09820</name>
</gene>
<dbReference type="EC" id="2.3.1.-" evidence="2"/>
<sequence>MMLKNASYAQKEQIRSIWLSHFANYEKAEVQHYFDHGYDDHATIVIDDDDKVISTIHMREETLMLMQQKLEVSFLLGVATIPDYRRCDYMKDLMRHVLDEEAHNHLITLIDAFYPKLYEPFGFVSVYDKKQYQISHKLLEQVSNVNVHAANSGAQLYEVYRKYIRHFDAYIVRDAGYFDELIEKYRSIGGIAVYETAAGVQGYACYIRKEHYAEIREIVYLGSAAIMKLAHWIMRDDPYIMIHVSQDESLEKLFPLAIPKRVPHMMARINHPALFQRLYGQKAASTKEVFASLKKPMFLHMEM</sequence>
<dbReference type="Gene3D" id="3.40.630.30">
    <property type="match status" value="2"/>
</dbReference>
<evidence type="ECO:0000259" key="1">
    <source>
        <dbReference type="PROSITE" id="PS51186"/>
    </source>
</evidence>
<protein>
    <submittedName>
        <fullName evidence="2">GNAT family N-acetyltransferase</fullName>
        <ecNumber evidence="2">2.3.1.-</ecNumber>
    </submittedName>
</protein>
<keyword evidence="2" id="KW-0808">Transferase</keyword>
<dbReference type="InterPro" id="IPR016181">
    <property type="entry name" value="Acyl_CoA_acyltransferase"/>
</dbReference>
<dbReference type="SUPFAM" id="SSF55729">
    <property type="entry name" value="Acyl-CoA N-acyltransferases (Nat)"/>
    <property type="match status" value="1"/>
</dbReference>
<dbReference type="Proteomes" id="UP001524435">
    <property type="component" value="Unassembled WGS sequence"/>
</dbReference>
<name>A0ABT1SMV7_9FIRM</name>
<proteinExistence type="predicted"/>